<organism evidence="2 3">
    <name type="scientific">Exidia glandulosa HHB12029</name>
    <dbReference type="NCBI Taxonomy" id="1314781"/>
    <lineage>
        <taxon>Eukaryota</taxon>
        <taxon>Fungi</taxon>
        <taxon>Dikarya</taxon>
        <taxon>Basidiomycota</taxon>
        <taxon>Agaricomycotina</taxon>
        <taxon>Agaricomycetes</taxon>
        <taxon>Auriculariales</taxon>
        <taxon>Exidiaceae</taxon>
        <taxon>Exidia</taxon>
    </lineage>
</organism>
<sequence length="138" mass="15978">MDTIMVEDELEPESEDDDDMELIIGHPRAVTPTLSYMVDPPPPPPKPTRSPPKPDSPVFTYTLRTRASYRPLVRLPRKYPLAQLPKYRRLERESDDVRVYCLAKKEGIYGEQELSLDYAPWLAPPQARKRGKRRKTST</sequence>
<feature type="region of interest" description="Disordered" evidence="1">
    <location>
        <begin position="1"/>
        <end position="57"/>
    </location>
</feature>
<evidence type="ECO:0000256" key="1">
    <source>
        <dbReference type="SAM" id="MobiDB-lite"/>
    </source>
</evidence>
<dbReference type="InParanoid" id="A0A165B605"/>
<keyword evidence="3" id="KW-1185">Reference proteome</keyword>
<feature type="compositionally biased region" description="Pro residues" evidence="1">
    <location>
        <begin position="39"/>
        <end position="55"/>
    </location>
</feature>
<evidence type="ECO:0000313" key="2">
    <source>
        <dbReference type="EMBL" id="KZV79892.1"/>
    </source>
</evidence>
<dbReference type="Proteomes" id="UP000077266">
    <property type="component" value="Unassembled WGS sequence"/>
</dbReference>
<reference evidence="2 3" key="1">
    <citation type="journal article" date="2016" name="Mol. Biol. Evol.">
        <title>Comparative Genomics of Early-Diverging Mushroom-Forming Fungi Provides Insights into the Origins of Lignocellulose Decay Capabilities.</title>
        <authorList>
            <person name="Nagy L.G."/>
            <person name="Riley R."/>
            <person name="Tritt A."/>
            <person name="Adam C."/>
            <person name="Daum C."/>
            <person name="Floudas D."/>
            <person name="Sun H."/>
            <person name="Yadav J.S."/>
            <person name="Pangilinan J."/>
            <person name="Larsson K.H."/>
            <person name="Matsuura K."/>
            <person name="Barry K."/>
            <person name="Labutti K."/>
            <person name="Kuo R."/>
            <person name="Ohm R.A."/>
            <person name="Bhattacharya S.S."/>
            <person name="Shirouzu T."/>
            <person name="Yoshinaga Y."/>
            <person name="Martin F.M."/>
            <person name="Grigoriev I.V."/>
            <person name="Hibbett D.S."/>
        </authorList>
    </citation>
    <scope>NUCLEOTIDE SEQUENCE [LARGE SCALE GENOMIC DNA]</scope>
    <source>
        <strain evidence="2 3">HHB12029</strain>
    </source>
</reference>
<proteinExistence type="predicted"/>
<dbReference type="AlphaFoldDB" id="A0A165B605"/>
<evidence type="ECO:0000313" key="3">
    <source>
        <dbReference type="Proteomes" id="UP000077266"/>
    </source>
</evidence>
<dbReference type="EMBL" id="KV426548">
    <property type="protein sequence ID" value="KZV79892.1"/>
    <property type="molecule type" value="Genomic_DNA"/>
</dbReference>
<protein>
    <submittedName>
        <fullName evidence="2">Uncharacterized protein</fullName>
    </submittedName>
</protein>
<name>A0A165B605_EXIGL</name>
<feature type="compositionally biased region" description="Acidic residues" evidence="1">
    <location>
        <begin position="1"/>
        <end position="21"/>
    </location>
</feature>
<gene>
    <name evidence="2" type="ORF">EXIGLDRAFT_734033</name>
</gene>
<accession>A0A165B605</accession>